<dbReference type="InterPro" id="IPR011330">
    <property type="entry name" value="Glyco_hydro/deAcase_b/a-brl"/>
</dbReference>
<dbReference type="InterPro" id="IPR041147">
    <property type="entry name" value="GH38_C"/>
</dbReference>
<reference evidence="7 8" key="1">
    <citation type="submission" date="2018-11" db="EMBL/GenBank/DDBJ databases">
        <authorList>
            <person name="Mardanov A.V."/>
            <person name="Ravin N.V."/>
            <person name="Dedysh S.N."/>
        </authorList>
    </citation>
    <scope>NUCLEOTIDE SEQUENCE [LARGE SCALE GENOMIC DNA]</scope>
    <source>
        <strain evidence="7 8">AF10</strain>
    </source>
</reference>
<sequence length="1172" mass="127542">METLRHVLRTAAMLGLAASISAEGQSTAKPDLTKEPTLYVIGYAHLDTEWRWEYPQVIDEYIRKTMQDNFRLIEKYPHYTFNFSGANRYRFMKEYFPADYARVKQYVADGRWYPAGSSMEEGDVNAPSAEALIRQVLYGNNWFRKEFGKSSAEYMLPDCFGFPSSLPSILAHAGVKGFSTQKLVWGSSAPGGGQESLERTPEGTPFNVGVWVGPDGRSVLAGLNPGSYNGTINTDLSAPLPPDAANPELADIQKKLATLNDTMRQNRTAGRPFSQKDREERDLLRSRQSQITTWQKEHSLSRFQGDWAARVMNNGKVTGLFTDYHYYGTGDVGGAPREDSVKRLEAIITKGSVSLAGADAPVNVGDGPVHVLSAKADDMFLNITPAETETLPRYTGEMELTNHSAGSLTSQAYQKRWIRHQELLADAAEKSSVAALLLGTRTYPLQRLNDAWTLTMGAHFHDIAAGTATPRAYEFAWNDDVIAMNQFAGVLQSTVQGVASSLNTSVKGVPVVVFNPLNIAREDVVEAKVNWPTGVPRAVRVLGPDGKEIPSQISGDSVLFAASLPSVGYGVFDLQPASSAPRTSSLKVSKTGLENDFYRVTLNDAGDVTSIYDKTVSKEMLAAPARLALSYDNPAQWPAWNMDWDQEQAAPKEYVSGPAAIRVVENGPVRVAVEVSRDTAGSHFVQTISLSAGDSGRRLEFGNVIDWKTKESNLKATFPLAASNDMATYNWDIGTIERPTAEPKKFEVPSHQWIDLTDKSGTFGATILTDSKNGSDKPTDNTLRLTLLRSPGVKAGYPDQATQDFGHHEFVYGFSGHAGGWRDAQTDWQAQRLNAPLYAFQAARHEGSLGRTYSLLKVSNPRIRVLAVKKAELSDEVIVRLVELDGKPQQDVKLSFAKSITSAREVNGQEQPVGDATVRDGVLPTSFGSYQPRSFAVRFAAPVPVATSVHSTPVALAYDLAAASSDGQAATAGFDGKGNTYPAEMLPSQIQFNDVSFQLAAAKTGSPNALTAKGQTIALPAGRFNRVYILAASARGDQLATFTVGTKVADVTIQDWGGYIGQWDNRKWSSPDISHDHYGDMVGMTPGFIKRSDLAWYASHHHDATGRNVDYSYSYLFAYGIDVPPGARTIQLPTNDAVRIMAISVANEDAAITPAHPLYDVLPAAAGGGRTQ</sequence>
<dbReference type="Pfam" id="PF01074">
    <property type="entry name" value="Glyco_hydro_38N"/>
    <property type="match status" value="1"/>
</dbReference>
<accession>A0A4Q0SWY4</accession>
<dbReference type="Gene3D" id="3.20.110.10">
    <property type="entry name" value="Glycoside hydrolase 38, N terminal domain"/>
    <property type="match status" value="1"/>
</dbReference>
<evidence type="ECO:0000256" key="1">
    <source>
        <dbReference type="ARBA" id="ARBA00009792"/>
    </source>
</evidence>
<protein>
    <submittedName>
        <fullName evidence="7">Glycosyl hydrolases 38-like</fullName>
    </submittedName>
</protein>
<dbReference type="Pfam" id="PF17677">
    <property type="entry name" value="Glyco_hydro38C2"/>
    <property type="match status" value="1"/>
</dbReference>
<dbReference type="GO" id="GO:0004559">
    <property type="term" value="F:alpha-mannosidase activity"/>
    <property type="evidence" value="ECO:0007669"/>
    <property type="project" value="InterPro"/>
</dbReference>
<keyword evidence="3 7" id="KW-0378">Hydrolase</keyword>
<evidence type="ECO:0000259" key="6">
    <source>
        <dbReference type="SMART" id="SM00872"/>
    </source>
</evidence>
<comment type="similarity">
    <text evidence="1">Belongs to the glycosyl hydrolase 38 family.</text>
</comment>
<dbReference type="InterPro" id="IPR011013">
    <property type="entry name" value="Gal_mutarotase_sf_dom"/>
</dbReference>
<name>A0A4Q0SWY4_9BACT</name>
<dbReference type="RefSeq" id="WP_128915629.1">
    <property type="nucleotide sequence ID" value="NZ_RDSM01000006.1"/>
</dbReference>
<evidence type="ECO:0000256" key="3">
    <source>
        <dbReference type="ARBA" id="ARBA00022801"/>
    </source>
</evidence>
<keyword evidence="2" id="KW-0479">Metal-binding</keyword>
<comment type="caution">
    <text evidence="7">The sequence shown here is derived from an EMBL/GenBank/DDBJ whole genome shotgun (WGS) entry which is preliminary data.</text>
</comment>
<feature type="region of interest" description="Disordered" evidence="5">
    <location>
        <begin position="258"/>
        <end position="296"/>
    </location>
</feature>
<proteinExistence type="inferred from homology"/>
<dbReference type="PANTHER" id="PTHR46017:SF1">
    <property type="entry name" value="ALPHA-MANNOSIDASE 2C1"/>
    <property type="match status" value="1"/>
</dbReference>
<dbReference type="PANTHER" id="PTHR46017">
    <property type="entry name" value="ALPHA-MANNOSIDASE 2C1"/>
    <property type="match status" value="1"/>
</dbReference>
<dbReference type="OrthoDB" id="9772207at2"/>
<dbReference type="InterPro" id="IPR015341">
    <property type="entry name" value="Glyco_hydro_38_cen"/>
</dbReference>
<keyword evidence="4" id="KW-0326">Glycosidase</keyword>
<dbReference type="Pfam" id="PF09261">
    <property type="entry name" value="Alpha-mann_mid"/>
    <property type="match status" value="1"/>
</dbReference>
<evidence type="ECO:0000313" key="7">
    <source>
        <dbReference type="EMBL" id="RXH54088.1"/>
    </source>
</evidence>
<dbReference type="GO" id="GO:0046872">
    <property type="term" value="F:metal ion binding"/>
    <property type="evidence" value="ECO:0007669"/>
    <property type="project" value="UniProtKB-KW"/>
</dbReference>
<dbReference type="GO" id="GO:0030246">
    <property type="term" value="F:carbohydrate binding"/>
    <property type="evidence" value="ECO:0007669"/>
    <property type="project" value="InterPro"/>
</dbReference>
<dbReference type="Pfam" id="PF07748">
    <property type="entry name" value="Glyco_hydro_38C"/>
    <property type="match status" value="1"/>
</dbReference>
<organism evidence="7 8">
    <name type="scientific">Granulicella sibirica</name>
    <dbReference type="NCBI Taxonomy" id="2479048"/>
    <lineage>
        <taxon>Bacteria</taxon>
        <taxon>Pseudomonadati</taxon>
        <taxon>Acidobacteriota</taxon>
        <taxon>Terriglobia</taxon>
        <taxon>Terriglobales</taxon>
        <taxon>Acidobacteriaceae</taxon>
        <taxon>Granulicella</taxon>
    </lineage>
</organism>
<dbReference type="InterPro" id="IPR027291">
    <property type="entry name" value="Glyco_hydro_38_N_sf"/>
</dbReference>
<dbReference type="InterPro" id="IPR011682">
    <property type="entry name" value="Glyco_hydro_38_C"/>
</dbReference>
<evidence type="ECO:0000256" key="5">
    <source>
        <dbReference type="SAM" id="MobiDB-lite"/>
    </source>
</evidence>
<dbReference type="SUPFAM" id="SSF74650">
    <property type="entry name" value="Galactose mutarotase-like"/>
    <property type="match status" value="1"/>
</dbReference>
<dbReference type="GO" id="GO:0006013">
    <property type="term" value="P:mannose metabolic process"/>
    <property type="evidence" value="ECO:0007669"/>
    <property type="project" value="InterPro"/>
</dbReference>
<dbReference type="AlphaFoldDB" id="A0A4Q0SWY4"/>
<dbReference type="SMART" id="SM00872">
    <property type="entry name" value="Alpha-mann_mid"/>
    <property type="match status" value="1"/>
</dbReference>
<dbReference type="InterPro" id="IPR028995">
    <property type="entry name" value="Glyco_hydro_57/38_cen_sf"/>
</dbReference>
<reference evidence="8" key="2">
    <citation type="submission" date="2019-02" db="EMBL/GenBank/DDBJ databases">
        <title>Granulicella sibirica sp. nov., a psychrotolerant acidobacterium isolated from an organic soil layer in forested tundra, West Siberia.</title>
        <authorList>
            <person name="Oshkin I.Y."/>
            <person name="Kulichevskaya I.S."/>
            <person name="Rijpstra W.I.C."/>
            <person name="Sinninghe Damste J.S."/>
            <person name="Rakitin A.L."/>
            <person name="Ravin N.V."/>
            <person name="Dedysh S.N."/>
        </authorList>
    </citation>
    <scope>NUCLEOTIDE SEQUENCE [LARGE SCALE GENOMIC DNA]</scope>
    <source>
        <strain evidence="8">AF10</strain>
    </source>
</reference>
<dbReference type="Proteomes" id="UP000289437">
    <property type="component" value="Unassembled WGS sequence"/>
</dbReference>
<dbReference type="EMBL" id="RDSM01000006">
    <property type="protein sequence ID" value="RXH54088.1"/>
    <property type="molecule type" value="Genomic_DNA"/>
</dbReference>
<feature type="compositionally biased region" description="Polar residues" evidence="5">
    <location>
        <begin position="259"/>
        <end position="268"/>
    </location>
</feature>
<dbReference type="Gene3D" id="2.60.40.1180">
    <property type="entry name" value="Golgi alpha-mannosidase II"/>
    <property type="match status" value="1"/>
</dbReference>
<dbReference type="Gene3D" id="2.70.98.30">
    <property type="entry name" value="Golgi alpha-mannosidase II, domain 4"/>
    <property type="match status" value="1"/>
</dbReference>
<evidence type="ECO:0000256" key="2">
    <source>
        <dbReference type="ARBA" id="ARBA00022723"/>
    </source>
</evidence>
<keyword evidence="8" id="KW-1185">Reference proteome</keyword>
<evidence type="ECO:0000256" key="4">
    <source>
        <dbReference type="ARBA" id="ARBA00023295"/>
    </source>
</evidence>
<feature type="compositionally biased region" description="Basic and acidic residues" evidence="5">
    <location>
        <begin position="274"/>
        <end position="285"/>
    </location>
</feature>
<evidence type="ECO:0000313" key="8">
    <source>
        <dbReference type="Proteomes" id="UP000289437"/>
    </source>
</evidence>
<dbReference type="Gene3D" id="1.20.1270.50">
    <property type="entry name" value="Glycoside hydrolase family 38, central domain"/>
    <property type="match status" value="1"/>
</dbReference>
<feature type="domain" description="Glycoside hydrolase family 38 central" evidence="6">
    <location>
        <begin position="402"/>
        <end position="480"/>
    </location>
</feature>
<gene>
    <name evidence="7" type="ORF">GRAN_5057</name>
</gene>
<dbReference type="SUPFAM" id="SSF88688">
    <property type="entry name" value="Families 57/38 glycoside transferase middle domain"/>
    <property type="match status" value="1"/>
</dbReference>
<dbReference type="GO" id="GO:0009313">
    <property type="term" value="P:oligosaccharide catabolic process"/>
    <property type="evidence" value="ECO:0007669"/>
    <property type="project" value="TreeGrafter"/>
</dbReference>
<dbReference type="InterPro" id="IPR000602">
    <property type="entry name" value="Glyco_hydro_38_N"/>
</dbReference>
<dbReference type="SUPFAM" id="SSF88713">
    <property type="entry name" value="Glycoside hydrolase/deacetylase"/>
    <property type="match status" value="1"/>
</dbReference>
<dbReference type="InterPro" id="IPR037094">
    <property type="entry name" value="Glyco_hydro_38_cen_sf"/>
</dbReference>
<dbReference type="InterPro" id="IPR013780">
    <property type="entry name" value="Glyco_hydro_b"/>
</dbReference>